<protein>
    <submittedName>
        <fullName evidence="4">Uncharacterized protein</fullName>
    </submittedName>
</protein>
<gene>
    <name evidence="2" type="ordered locus">XNC1_0916</name>
    <name evidence="3" type="ordered locus">XNC1_3329</name>
    <name evidence="4" type="ordered locus">XNC1_4641</name>
</gene>
<keyword evidence="5" id="KW-1185">Reference proteome</keyword>
<dbReference type="EMBL" id="FN667742">
    <property type="protein sequence ID" value="CBJ91381.1"/>
    <property type="molecule type" value="Genomic_DNA"/>
</dbReference>
<dbReference type="KEGG" id="xne:XNC1_0916"/>
<dbReference type="HOGENOM" id="CLU_3392073_0_0_6"/>
<reference evidence="4 5" key="1">
    <citation type="journal article" date="2011" name="PLoS ONE">
        <title>The entomopathogenic bacterial endosymbionts xenorhabdus and photorhabdus: convergent lifestyles from divergent genomes.</title>
        <authorList>
            <person name="Chaston J.M."/>
            <person name="Suen G."/>
            <person name="Tucker S.L."/>
            <person name="Andersen A.W."/>
            <person name="Bhasin A."/>
            <person name="Bode E."/>
            <person name="Bode H.B."/>
            <person name="Brachmann A.O."/>
            <person name="Cowles C.E."/>
            <person name="Cowles K.N."/>
            <person name="Darby C."/>
            <person name="de Leon L."/>
            <person name="Drace K."/>
            <person name="Du Z."/>
            <person name="Givaudan A."/>
            <person name="Herbert Tran E.E."/>
            <person name="Jewell K.A."/>
            <person name="Knack J.J."/>
            <person name="Krasomil-Osterfeld K.C."/>
            <person name="Kukor R."/>
            <person name="Lanois A."/>
            <person name="Latreille P."/>
            <person name="Leimgruber N.K."/>
            <person name="Lipke C.M."/>
            <person name="Liu R."/>
            <person name="Lu X."/>
            <person name="Martens E.C."/>
            <person name="Marri P.R."/>
            <person name="Medigue C."/>
            <person name="Menard M.L."/>
            <person name="Miller N.M."/>
            <person name="Morales-Soto N."/>
            <person name="Norton S."/>
            <person name="Ogier J.C."/>
            <person name="Orchard S.S."/>
            <person name="Park D."/>
            <person name="Park Y."/>
            <person name="Qurollo B.A."/>
            <person name="Sugar D.R."/>
            <person name="Richards G.R."/>
            <person name="Rouy Z."/>
            <person name="Slominski B."/>
            <person name="Slominski K."/>
            <person name="Snyder H."/>
            <person name="Tjaden B.C."/>
            <person name="van der Hoeven R."/>
            <person name="Welch R.D."/>
            <person name="Wheeler C."/>
            <person name="Xiang B."/>
            <person name="Barbazuk B."/>
            <person name="Gaudriault S."/>
            <person name="Goodner B."/>
            <person name="Slater S.C."/>
            <person name="Forst S."/>
            <person name="Goldman B.S."/>
            <person name="Goodrich-Blair H."/>
        </authorList>
    </citation>
    <scope>NUCLEOTIDE SEQUENCE [LARGE SCALE GENOMIC DNA]</scope>
    <source>
        <strain evidence="4">ATCC 19061</strain>
        <strain evidence="5">ATCC 19061 / DSM 3370 / CCUG 14189 / LMG 1036 / NCIMB 9965 / AN6</strain>
    </source>
</reference>
<name>D3VFZ7_XENNA</name>
<dbReference type="Proteomes" id="UP000008075">
    <property type="component" value="Chromosome"/>
</dbReference>
<dbReference type="KEGG" id="xne:XNC1_3329"/>
<dbReference type="AlphaFoldDB" id="D3VFZ7"/>
<organism evidence="4 5">
    <name type="scientific">Xenorhabdus nematophila (strain ATCC 19061 / DSM 3370 / CCUG 14189 / LMG 1036 / NCIMB 9965 / AN6)</name>
    <dbReference type="NCBI Taxonomy" id="406817"/>
    <lineage>
        <taxon>Bacteria</taxon>
        <taxon>Pseudomonadati</taxon>
        <taxon>Pseudomonadota</taxon>
        <taxon>Gammaproteobacteria</taxon>
        <taxon>Enterobacterales</taxon>
        <taxon>Morganellaceae</taxon>
        <taxon>Xenorhabdus</taxon>
    </lineage>
</organism>
<dbReference type="EMBL" id="FN667742">
    <property type="protein sequence ID" value="CBJ92663.1"/>
    <property type="molecule type" value="Genomic_DNA"/>
</dbReference>
<evidence type="ECO:0000313" key="4">
    <source>
        <dbReference type="EMBL" id="CBJ92663.1"/>
    </source>
</evidence>
<proteinExistence type="predicted"/>
<evidence type="ECO:0000313" key="5">
    <source>
        <dbReference type="Proteomes" id="UP000008075"/>
    </source>
</evidence>
<sequence>MEKVEQFSGGHRFPVQHKSHTAPIVDGSYHIE</sequence>
<evidence type="ECO:0000256" key="1">
    <source>
        <dbReference type="SAM" id="MobiDB-lite"/>
    </source>
</evidence>
<evidence type="ECO:0000313" key="2">
    <source>
        <dbReference type="EMBL" id="CBJ88987.1"/>
    </source>
</evidence>
<evidence type="ECO:0000313" key="3">
    <source>
        <dbReference type="EMBL" id="CBJ91381.1"/>
    </source>
</evidence>
<feature type="region of interest" description="Disordered" evidence="1">
    <location>
        <begin position="1"/>
        <end position="32"/>
    </location>
</feature>
<accession>D3VFZ7</accession>
<dbReference type="EMBL" id="FN667742">
    <property type="protein sequence ID" value="CBJ88987.1"/>
    <property type="molecule type" value="Genomic_DNA"/>
</dbReference>
<dbReference type="KEGG" id="xne:XNC1_4641"/>